<evidence type="ECO:0000313" key="2">
    <source>
        <dbReference type="EMBL" id="AJG97436.1"/>
    </source>
</evidence>
<accession>A0A0B5QGS3</accession>
<evidence type="ECO:0000259" key="1">
    <source>
        <dbReference type="Pfam" id="PF17765"/>
    </source>
</evidence>
<dbReference type="EMBL" id="CP010086">
    <property type="protein sequence ID" value="AJG97436.1"/>
    <property type="molecule type" value="Genomic_DNA"/>
</dbReference>
<proteinExistence type="predicted"/>
<dbReference type="PANTHER" id="PTHR35010">
    <property type="entry name" value="BLL4672 PROTEIN-RELATED"/>
    <property type="match status" value="1"/>
</dbReference>
<dbReference type="OrthoDB" id="5346389at2"/>
<dbReference type="Pfam" id="PF17765">
    <property type="entry name" value="MLTR_LBD"/>
    <property type="match status" value="1"/>
</dbReference>
<dbReference type="RefSeq" id="WP_041894259.1">
    <property type="nucleotide sequence ID" value="NZ_CP010086.2"/>
</dbReference>
<dbReference type="AlphaFoldDB" id="A0A0B5QGS3"/>
<protein>
    <submittedName>
        <fullName evidence="2">Transcriptional regulator</fullName>
    </submittedName>
</protein>
<sequence>MDNPKQRYKELGDFLRTRRAKILPSQVGLPEGTRRRTIGLRREEVSFLSGVGLTWYTWLEQGRPITISSQVIESLARTLMLDKKETMHLYNLARLTPPTEIATYDNTVNPMLKHVLDNIEFSPATILDQRYNVIAWNRASEKLLYDYNKLDTSKRNMLRIMFTNEEYKKTIIDWESTAQSMLARFRIAYGKLVEDPYIKELVEELKSESKEFNSWWTMHNVEMEEEIVKSITHPILGELNFEYTSYMVLSDKNLRLTILTALPRSDTEKKIKQFLLG</sequence>
<dbReference type="InterPro" id="IPR041413">
    <property type="entry name" value="MLTR_LBD"/>
</dbReference>
<reference evidence="3" key="1">
    <citation type="submission" date="2014-12" db="EMBL/GenBank/DDBJ databases">
        <title>Genome sequence of Clostridium beijerinckii strain 59B.</title>
        <authorList>
            <person name="Little G.T."/>
            <person name="Minton N.P."/>
        </authorList>
    </citation>
    <scope>NUCLEOTIDE SEQUENCE [LARGE SCALE GENOMIC DNA]</scope>
    <source>
        <strain evidence="3">59B</strain>
    </source>
</reference>
<organism evidence="2 3">
    <name type="scientific">Clostridium beijerinckii</name>
    <name type="common">Clostridium MP</name>
    <dbReference type="NCBI Taxonomy" id="1520"/>
    <lineage>
        <taxon>Bacteria</taxon>
        <taxon>Bacillati</taxon>
        <taxon>Bacillota</taxon>
        <taxon>Clostridia</taxon>
        <taxon>Eubacteriales</taxon>
        <taxon>Clostridiaceae</taxon>
        <taxon>Clostridium</taxon>
    </lineage>
</organism>
<gene>
    <name evidence="2" type="ORF">LF65_00809</name>
</gene>
<name>A0A0B5QGS3_CLOBE</name>
<feature type="domain" description="MmyB-like transcription regulator ligand binding" evidence="1">
    <location>
        <begin position="108"/>
        <end position="270"/>
    </location>
</feature>
<dbReference type="Gene3D" id="3.30.450.180">
    <property type="match status" value="1"/>
</dbReference>
<evidence type="ECO:0000313" key="3">
    <source>
        <dbReference type="Proteomes" id="UP000031866"/>
    </source>
</evidence>
<dbReference type="KEGG" id="cbei:LF65_00809"/>
<dbReference type="GO" id="GO:0003677">
    <property type="term" value="F:DNA binding"/>
    <property type="evidence" value="ECO:0007669"/>
    <property type="project" value="InterPro"/>
</dbReference>
<dbReference type="Pfam" id="PF13560">
    <property type="entry name" value="HTH_31"/>
    <property type="match status" value="1"/>
</dbReference>
<dbReference type="Proteomes" id="UP000031866">
    <property type="component" value="Chromosome"/>
</dbReference>
<dbReference type="InterPro" id="IPR010982">
    <property type="entry name" value="Lambda_DNA-bd_dom_sf"/>
</dbReference>
<dbReference type="STRING" id="1520.LF65_00809"/>
<dbReference type="Gene3D" id="1.10.260.40">
    <property type="entry name" value="lambda repressor-like DNA-binding domains"/>
    <property type="match status" value="1"/>
</dbReference>